<dbReference type="HAMAP" id="MF_01212">
    <property type="entry name" value="dGTPase_type2"/>
    <property type="match status" value="1"/>
</dbReference>
<evidence type="ECO:0000313" key="5">
    <source>
        <dbReference type="EMBL" id="RED52365.1"/>
    </source>
</evidence>
<dbReference type="GO" id="GO:0006203">
    <property type="term" value="P:dGTP catabolic process"/>
    <property type="evidence" value="ECO:0007669"/>
    <property type="project" value="TreeGrafter"/>
</dbReference>
<evidence type="ECO:0000313" key="6">
    <source>
        <dbReference type="Proteomes" id="UP000256845"/>
    </source>
</evidence>
<dbReference type="NCBIfam" id="NF041026">
    <property type="entry name" value="antiphage_dGTPase"/>
    <property type="match status" value="1"/>
</dbReference>
<dbReference type="CDD" id="cd00077">
    <property type="entry name" value="HDc"/>
    <property type="match status" value="1"/>
</dbReference>
<dbReference type="Proteomes" id="UP000256845">
    <property type="component" value="Unassembled WGS sequence"/>
</dbReference>
<dbReference type="NCBIfam" id="NF003701">
    <property type="entry name" value="PRK05318.1"/>
    <property type="match status" value="1"/>
</dbReference>
<dbReference type="Pfam" id="PF01966">
    <property type="entry name" value="HD"/>
    <property type="match status" value="1"/>
</dbReference>
<dbReference type="EMBL" id="QRDW01000002">
    <property type="protein sequence ID" value="RED52365.1"/>
    <property type="molecule type" value="Genomic_DNA"/>
</dbReference>
<comment type="caution">
    <text evidence="5">The sequence shown here is derived from an EMBL/GenBank/DDBJ whole genome shotgun (WGS) entry which is preliminary data.</text>
</comment>
<feature type="region of interest" description="Disordered" evidence="3">
    <location>
        <begin position="1"/>
        <end position="25"/>
    </location>
</feature>
<dbReference type="AlphaFoldDB" id="A0A3D9HSG7"/>
<dbReference type="SMART" id="SM00471">
    <property type="entry name" value="HDc"/>
    <property type="match status" value="1"/>
</dbReference>
<reference evidence="5 6" key="1">
    <citation type="submission" date="2018-07" db="EMBL/GenBank/DDBJ databases">
        <title>Genomic Encyclopedia of Type Strains, Phase III (KMG-III): the genomes of soil and plant-associated and newly described type strains.</title>
        <authorList>
            <person name="Whitman W."/>
        </authorList>
    </citation>
    <scope>NUCLEOTIDE SEQUENCE [LARGE SCALE GENOMIC DNA]</scope>
    <source>
        <strain evidence="5 6">CECT 8488</strain>
    </source>
</reference>
<dbReference type="InterPro" id="IPR026875">
    <property type="entry name" value="PHydrolase_assoc_dom"/>
</dbReference>
<dbReference type="PANTHER" id="PTHR11373">
    <property type="entry name" value="DEOXYNUCLEOSIDE TRIPHOSPHATE TRIPHOSPHOHYDROLASE"/>
    <property type="match status" value="1"/>
</dbReference>
<keyword evidence="1 2" id="KW-0378">Hydrolase</keyword>
<gene>
    <name evidence="5" type="ORF">DFP90_102386</name>
</gene>
<dbReference type="Gene3D" id="1.10.3210.10">
    <property type="entry name" value="Hypothetical protein af1432"/>
    <property type="match status" value="1"/>
</dbReference>
<evidence type="ECO:0000256" key="2">
    <source>
        <dbReference type="HAMAP-Rule" id="MF_01212"/>
    </source>
</evidence>
<dbReference type="InterPro" id="IPR003607">
    <property type="entry name" value="HD/PDEase_dom"/>
</dbReference>
<dbReference type="PANTHER" id="PTHR11373:SF40">
    <property type="entry name" value="DEOXYGUANOSINETRIPHOSPHATE TRIPHOSPHOHYDROLASE-LIKE PROTEIN 2"/>
    <property type="match status" value="1"/>
</dbReference>
<dbReference type="PROSITE" id="PS51831">
    <property type="entry name" value="HD"/>
    <property type="match status" value="1"/>
</dbReference>
<organism evidence="5 6">
    <name type="scientific">Aestuariispira insulae</name>
    <dbReference type="NCBI Taxonomy" id="1461337"/>
    <lineage>
        <taxon>Bacteria</taxon>
        <taxon>Pseudomonadati</taxon>
        <taxon>Pseudomonadota</taxon>
        <taxon>Alphaproteobacteria</taxon>
        <taxon>Rhodospirillales</taxon>
        <taxon>Kiloniellaceae</taxon>
        <taxon>Aestuariispira</taxon>
    </lineage>
</organism>
<evidence type="ECO:0000256" key="1">
    <source>
        <dbReference type="ARBA" id="ARBA00022801"/>
    </source>
</evidence>
<dbReference type="OrthoDB" id="9803619at2"/>
<sequence length="446" mass="50223">MIQHSATFLTERPAANPKAGDDERSEFDRDYARIIHSAAFRRLQSKTQVLGLGESDFYRTRLTHSMEVAQIGCGIVRHLEKMPLDPELAAILPPAALMNSICLAHDIGHPPFGHGGEIALNYCMRAFGGFEGNGQSLRILTSLETYTENRGMNLTRRALLGILKYPAPYSELAASKPDEGHRPNQPGWMFKSADHKPPKGYLDTEKALVKGWLLAGEFKADAALFTGIRPPEGNRPGKTRYKGFDTSIMELADDISYGVHDLEDAISMDLVRRRDFETYLDEETASGFLKAAGIDFSRLLDGLFGEEDFRRKQLIGRMVHYLINQISTAVQNSHFKSPLFRYQASLSAEASPMLESLKTLVLDRVIRSSAVQQLEFKGQKLVVELFEVLAHDPDRLLPESILRRFREKGRDPRVLCDYVAGMSDNHAVRLYQKIFTPQQGSIFDRY</sequence>
<accession>A0A3D9HSG7</accession>
<protein>
    <recommendedName>
        <fullName evidence="2">Deoxyguanosinetriphosphate triphosphohydrolase-like protein</fullName>
    </recommendedName>
</protein>
<dbReference type="Pfam" id="PF13286">
    <property type="entry name" value="HD_assoc"/>
    <property type="match status" value="1"/>
</dbReference>
<dbReference type="InterPro" id="IPR006261">
    <property type="entry name" value="dGTPase"/>
</dbReference>
<keyword evidence="6" id="KW-1185">Reference proteome</keyword>
<dbReference type="SUPFAM" id="SSF109604">
    <property type="entry name" value="HD-domain/PDEase-like"/>
    <property type="match status" value="1"/>
</dbReference>
<dbReference type="InterPro" id="IPR023023">
    <property type="entry name" value="dNTPase_2"/>
</dbReference>
<dbReference type="NCBIfam" id="TIGR01353">
    <property type="entry name" value="dGTP_triPase"/>
    <property type="match status" value="1"/>
</dbReference>
<evidence type="ECO:0000259" key="4">
    <source>
        <dbReference type="PROSITE" id="PS51831"/>
    </source>
</evidence>
<feature type="domain" description="HD" evidence="4">
    <location>
        <begin position="61"/>
        <end position="258"/>
    </location>
</feature>
<proteinExistence type="inferred from homology"/>
<dbReference type="InterPro" id="IPR050135">
    <property type="entry name" value="dGTPase-like"/>
</dbReference>
<dbReference type="InterPro" id="IPR006674">
    <property type="entry name" value="HD_domain"/>
</dbReference>
<dbReference type="GO" id="GO:0008832">
    <property type="term" value="F:dGTPase activity"/>
    <property type="evidence" value="ECO:0007669"/>
    <property type="project" value="TreeGrafter"/>
</dbReference>
<name>A0A3D9HSG7_9PROT</name>
<evidence type="ECO:0000256" key="3">
    <source>
        <dbReference type="SAM" id="MobiDB-lite"/>
    </source>
</evidence>
<dbReference type="RefSeq" id="WP_115936109.1">
    <property type="nucleotide sequence ID" value="NZ_QRDW01000002.1"/>
</dbReference>
<comment type="similarity">
    <text evidence="2">Belongs to the dGTPase family. Type 2 subfamily.</text>
</comment>